<reference evidence="5" key="1">
    <citation type="submission" date="2018-02" db="EMBL/GenBank/DDBJ databases">
        <authorList>
            <person name="Cohen D.B."/>
            <person name="Kent A.D."/>
        </authorList>
    </citation>
    <scope>NUCLEOTIDE SEQUENCE</scope>
</reference>
<feature type="region of interest" description="Disordered" evidence="3">
    <location>
        <begin position="352"/>
        <end position="377"/>
    </location>
</feature>
<dbReference type="PANTHER" id="PTHR42648:SF26">
    <property type="entry name" value="INTEGRASE CATALYTIC DOMAIN-CONTAINING PROTEIN"/>
    <property type="match status" value="1"/>
</dbReference>
<dbReference type="Pfam" id="PF25597">
    <property type="entry name" value="SH3_retrovirus"/>
    <property type="match status" value="1"/>
</dbReference>
<gene>
    <name evidence="5" type="ORF">FSB_LOCUS8701</name>
</gene>
<dbReference type="GO" id="GO:0016787">
    <property type="term" value="F:hydrolase activity"/>
    <property type="evidence" value="ECO:0007669"/>
    <property type="project" value="UniProtKB-KW"/>
</dbReference>
<evidence type="ECO:0000256" key="3">
    <source>
        <dbReference type="SAM" id="MobiDB-lite"/>
    </source>
</evidence>
<protein>
    <recommendedName>
        <fullName evidence="4">Integrase catalytic domain-containing protein</fullName>
    </recommendedName>
</protein>
<dbReference type="InterPro" id="IPR043502">
    <property type="entry name" value="DNA/RNA_pol_sf"/>
</dbReference>
<evidence type="ECO:0000256" key="2">
    <source>
        <dbReference type="ARBA" id="ARBA00022801"/>
    </source>
</evidence>
<feature type="compositionally biased region" description="Low complexity" evidence="3">
    <location>
        <begin position="791"/>
        <end position="811"/>
    </location>
</feature>
<keyword evidence="2" id="KW-0378">Hydrolase</keyword>
<dbReference type="SUPFAM" id="SSF56672">
    <property type="entry name" value="DNA/RNA polymerases"/>
    <property type="match status" value="1"/>
</dbReference>
<organism evidence="5">
    <name type="scientific">Fagus sylvatica</name>
    <name type="common">Beechnut</name>
    <dbReference type="NCBI Taxonomy" id="28930"/>
    <lineage>
        <taxon>Eukaryota</taxon>
        <taxon>Viridiplantae</taxon>
        <taxon>Streptophyta</taxon>
        <taxon>Embryophyta</taxon>
        <taxon>Tracheophyta</taxon>
        <taxon>Spermatophyta</taxon>
        <taxon>Magnoliopsida</taxon>
        <taxon>eudicotyledons</taxon>
        <taxon>Gunneridae</taxon>
        <taxon>Pentapetalae</taxon>
        <taxon>rosids</taxon>
        <taxon>fabids</taxon>
        <taxon>Fagales</taxon>
        <taxon>Fagaceae</taxon>
        <taxon>Fagus</taxon>
    </lineage>
</organism>
<dbReference type="InterPro" id="IPR013103">
    <property type="entry name" value="RVT_2"/>
</dbReference>
<evidence type="ECO:0000256" key="1">
    <source>
        <dbReference type="ARBA" id="ARBA00022723"/>
    </source>
</evidence>
<accession>A0A2N9F1T3</accession>
<feature type="region of interest" description="Disordered" evidence="3">
    <location>
        <begin position="791"/>
        <end position="828"/>
    </location>
</feature>
<evidence type="ECO:0000313" key="5">
    <source>
        <dbReference type="EMBL" id="SPC80819.1"/>
    </source>
</evidence>
<dbReference type="GO" id="GO:0015074">
    <property type="term" value="P:DNA integration"/>
    <property type="evidence" value="ECO:0007669"/>
    <property type="project" value="InterPro"/>
</dbReference>
<dbReference type="InterPro" id="IPR001584">
    <property type="entry name" value="Integrase_cat-core"/>
</dbReference>
<feature type="compositionally biased region" description="Polar residues" evidence="3">
    <location>
        <begin position="238"/>
        <end position="258"/>
    </location>
</feature>
<dbReference type="Pfam" id="PF13976">
    <property type="entry name" value="gag_pre-integrs"/>
    <property type="match status" value="1"/>
</dbReference>
<dbReference type="InterPro" id="IPR036397">
    <property type="entry name" value="RNaseH_sf"/>
</dbReference>
<dbReference type="EMBL" id="OIVN01000472">
    <property type="protein sequence ID" value="SPC80819.1"/>
    <property type="molecule type" value="Genomic_DNA"/>
</dbReference>
<evidence type="ECO:0000259" key="4">
    <source>
        <dbReference type="PROSITE" id="PS50994"/>
    </source>
</evidence>
<dbReference type="Pfam" id="PF07727">
    <property type="entry name" value="RVT_2"/>
    <property type="match status" value="2"/>
</dbReference>
<keyword evidence="1" id="KW-0479">Metal-binding</keyword>
<feature type="compositionally biased region" description="Polar residues" evidence="3">
    <location>
        <begin position="266"/>
        <end position="279"/>
    </location>
</feature>
<sequence length="1332" mass="148343">MESSTTSAAATNQSPLSLLNNMSNLMSTKLDSTNYMIWKLQISAILDAYSVIDHLDSSTTPPSQFLMTEAGVQSINLDFLIWQKRDKALITLLYSTCSSPVLAMVVGLSTSQEVWDRLEERFTCTARANVLNLKLELQSIKKGNETISSYLQRIKTVRDKLSAVGVNSDHEELLHVILKGLPKEYAPFASAIRTRDGILSLEKLSVLLQTEEQSMQETNDPFSNSALAMFVSHNKPSNGYNVNQGYNTNRGRGRNSFTRGRGGRSPSFNNQGFNPSFTSPQPGPQPQNQQNQKSERPTCQIYWKLGHYAIDCYHRMDFAYQGKNPTTKQAAMANASNLQHTQNTETWLTDSGASDHITASSHNLNPQAPYQGSEQVSDLPTGKLLYKGLSKNGVYPIQSSTLFNSVCNKTACTAHSVSSHQWQLWHSRLGHPSNKVLSNLFPSLQCNSSIASMHCKHCLAGKMHQLPFPISNKTSTTPFALVHADLWGPAPIISSIGFRFYLVLVDDFTKFTWTYLLKHKSDTYQVFTQFQAMVNTQFSLPIQVLRTDCGGEFTSNEFNQFCANKGIIHQLSCPHTPQQNGVAERKHRHLIQCALALLSESKLPMSYWSYAVSTATHLINRLPTPNLSHKTPWEMLFHKHPDLTYLKSFGCQCFPLLTPYTAHKLHPKTTPCVFLGYPSHTKGYLCLDPITNRLYTSRHVLLNESIFPGLTHSTNALSSSDTPNISSDAWLTNLTSFHTCIHPLSTESNTTSPMNITSTLPLCLPNSQPSPLISADSQQTLLFSIDSQQSPLLSANSQQSQPQASPLHLPNSPLPSPMTPADPIPASTPIPLLPTSSLPVPPAPTITHPMQTRSKNSIFNPKLGYTAHIDYNLTEPTTYSTASKHPQWCNAMDEEFQALQKQGTWALVPAPSTKNIVGCKWVYKLKYNSDGTISRYKARLVAKGFHQQYGVDFEETFSPVVKPPTVRLVLSLAVSLNWPLRQLDVKNAFLHGTLKGRASTADSSLFVYKHQTMIAYLLLYVDDIVLTSNTPAYLNQLIAQLSLVFDLKDLGPLHYFLGLQVTRSSSGLYLNQPKYTHDLLKKHNMLTSKSAKSPSFPNTRLSLHEGDPLPDPHGYRSLVGALHYLTFTRPDISFSVHQVRQYMSAPTTVHLAAAKRILRYLQGTLNHGIAFTPGPLHLSTYTDADWAGDPDDRRSTSGYLVYIGSNPITWSAKKQPTVSRSSTESEYRPLPSPQQNFVGFEHSLRTLAFLSPIHQFFGVITFPHLPLLLTPCFMLERNTLRLISTLFERGCFARISKLNLFPLLINSLTSSPKVYPHNASLISNAISRSLSL</sequence>
<feature type="compositionally biased region" description="Pro residues" evidence="3">
    <location>
        <begin position="812"/>
        <end position="828"/>
    </location>
</feature>
<dbReference type="CDD" id="cd09272">
    <property type="entry name" value="RNase_HI_RT_Ty1"/>
    <property type="match status" value="1"/>
</dbReference>
<dbReference type="InterPro" id="IPR039537">
    <property type="entry name" value="Retrotran_Ty1/copia-like"/>
</dbReference>
<feature type="region of interest" description="Disordered" evidence="3">
    <location>
        <begin position="238"/>
        <end position="295"/>
    </location>
</feature>
<dbReference type="Pfam" id="PF00665">
    <property type="entry name" value="rve"/>
    <property type="match status" value="1"/>
</dbReference>
<dbReference type="Gene3D" id="3.30.420.10">
    <property type="entry name" value="Ribonuclease H-like superfamily/Ribonuclease H"/>
    <property type="match status" value="1"/>
</dbReference>
<dbReference type="InterPro" id="IPR012337">
    <property type="entry name" value="RNaseH-like_sf"/>
</dbReference>
<dbReference type="InterPro" id="IPR025724">
    <property type="entry name" value="GAG-pre-integrase_dom"/>
</dbReference>
<proteinExistence type="predicted"/>
<feature type="domain" description="Integrase catalytic" evidence="4">
    <location>
        <begin position="474"/>
        <end position="640"/>
    </location>
</feature>
<dbReference type="GO" id="GO:0046872">
    <property type="term" value="F:metal ion binding"/>
    <property type="evidence" value="ECO:0007669"/>
    <property type="project" value="UniProtKB-KW"/>
</dbReference>
<dbReference type="PROSITE" id="PS50994">
    <property type="entry name" value="INTEGRASE"/>
    <property type="match status" value="1"/>
</dbReference>
<dbReference type="Pfam" id="PF14223">
    <property type="entry name" value="Retrotran_gag_2"/>
    <property type="match status" value="1"/>
</dbReference>
<dbReference type="PANTHER" id="PTHR42648">
    <property type="entry name" value="TRANSPOSASE, PUTATIVE-RELATED"/>
    <property type="match status" value="1"/>
</dbReference>
<dbReference type="InterPro" id="IPR057670">
    <property type="entry name" value="SH3_retrovirus"/>
</dbReference>
<name>A0A2N9F1T3_FAGSY</name>
<dbReference type="GO" id="GO:0003676">
    <property type="term" value="F:nucleic acid binding"/>
    <property type="evidence" value="ECO:0007669"/>
    <property type="project" value="InterPro"/>
</dbReference>
<dbReference type="SUPFAM" id="SSF53098">
    <property type="entry name" value="Ribonuclease H-like"/>
    <property type="match status" value="1"/>
</dbReference>